<keyword evidence="11" id="KW-1185">Reference proteome</keyword>
<dbReference type="SMART" id="SM00738">
    <property type="entry name" value="NGN"/>
    <property type="match status" value="1"/>
</dbReference>
<dbReference type="Proteomes" id="UP000243197">
    <property type="component" value="Chromosome"/>
</dbReference>
<evidence type="ECO:0000256" key="3">
    <source>
        <dbReference type="ARBA" id="ARBA00023015"/>
    </source>
</evidence>
<evidence type="ECO:0000256" key="6">
    <source>
        <dbReference type="NCBIfam" id="TIGR00922"/>
    </source>
</evidence>
<dbReference type="PANTHER" id="PTHR30265">
    <property type="entry name" value="RHO-INTERACTING TRANSCRIPTION TERMINATION FACTOR NUSG"/>
    <property type="match status" value="1"/>
</dbReference>
<keyword evidence="3 5" id="KW-0805">Transcription regulation</keyword>
<evidence type="ECO:0000256" key="4">
    <source>
        <dbReference type="ARBA" id="ARBA00023163"/>
    </source>
</evidence>
<dbReference type="InterPro" id="IPR014722">
    <property type="entry name" value="Rib_uL2_dom2"/>
</dbReference>
<dbReference type="InterPro" id="IPR001062">
    <property type="entry name" value="Transcrpt_antiterm_NusG"/>
</dbReference>
<feature type="domain" description="NusG-like N-terminal" evidence="8">
    <location>
        <begin position="3"/>
        <end position="113"/>
    </location>
</feature>
<keyword evidence="4 5" id="KW-0804">Transcription</keyword>
<proteinExistence type="inferred from homology"/>
<keyword evidence="1 5" id="KW-0806">Transcription termination</keyword>
<evidence type="ECO:0000313" key="11">
    <source>
        <dbReference type="Proteomes" id="UP000243197"/>
    </source>
</evidence>
<evidence type="ECO:0000256" key="1">
    <source>
        <dbReference type="ARBA" id="ARBA00022472"/>
    </source>
</evidence>
<dbReference type="InterPro" id="IPR036735">
    <property type="entry name" value="NGN_dom_sf"/>
</dbReference>
<dbReference type="GO" id="GO:0006353">
    <property type="term" value="P:DNA-templated transcription termination"/>
    <property type="evidence" value="ECO:0007669"/>
    <property type="project" value="UniProtKB-UniRule"/>
</dbReference>
<organism evidence="9">
    <name type="scientific">Ichthyobacterium seriolicida</name>
    <dbReference type="NCBI Taxonomy" id="242600"/>
    <lineage>
        <taxon>Bacteria</taxon>
        <taxon>Pseudomonadati</taxon>
        <taxon>Bacteroidota</taxon>
        <taxon>Flavobacteriia</taxon>
        <taxon>Flavobacteriales</taxon>
        <taxon>Ichthyobacteriaceae</taxon>
        <taxon>Ichthyobacterium</taxon>
    </lineage>
</organism>
<dbReference type="KEGG" id="ise:JBKA6_0113"/>
<evidence type="ECO:0000256" key="5">
    <source>
        <dbReference type="HAMAP-Rule" id="MF_00948"/>
    </source>
</evidence>
<dbReference type="GO" id="GO:0031564">
    <property type="term" value="P:transcription antitermination"/>
    <property type="evidence" value="ECO:0007669"/>
    <property type="project" value="UniProtKB-UniRule"/>
</dbReference>
<dbReference type="NCBIfam" id="TIGR00922">
    <property type="entry name" value="nusG"/>
    <property type="match status" value="1"/>
</dbReference>
<dbReference type="EMBL" id="AP014564">
    <property type="protein sequence ID" value="BAV94126.1"/>
    <property type="molecule type" value="Genomic_DNA"/>
</dbReference>
<evidence type="ECO:0000313" key="10">
    <source>
        <dbReference type="EMBL" id="BAV94126.1"/>
    </source>
</evidence>
<dbReference type="CDD" id="cd09891">
    <property type="entry name" value="NGN_Bact_1"/>
    <property type="match status" value="1"/>
</dbReference>
<keyword evidence="2 5" id="KW-0889">Transcription antitermination</keyword>
<dbReference type="OrthoDB" id="9809075at2"/>
<protein>
    <recommendedName>
        <fullName evidence="5 6">Transcription termination/antitermination protein NusG</fullName>
    </recommendedName>
</protein>
<comment type="function">
    <text evidence="5 7">Participates in transcription elongation, termination and antitermination.</text>
</comment>
<dbReference type="GO" id="GO:0006354">
    <property type="term" value="P:DNA-templated transcription elongation"/>
    <property type="evidence" value="ECO:0007669"/>
    <property type="project" value="UniProtKB-UniRule"/>
</dbReference>
<dbReference type="PRINTS" id="PR00338">
    <property type="entry name" value="NUSGTNSCPFCT"/>
</dbReference>
<evidence type="ECO:0000259" key="8">
    <source>
        <dbReference type="SMART" id="SM00738"/>
    </source>
</evidence>
<sequence>MDRDKWHVIRVVSGKEKKIKSHIENEVSVLGLSESLYQILVPTEKVYQIKNGKKISKDKIHFPGYVMINADLSGELPHIIKSTPNVVGFLGERKGGDPIPMRKHEVSRMLGDIDKFSESDESVSIPYMVGESVKVIDGVFSGFIGEVEVINEEKRRLEVMVKIFGRKTPLELNYMQVEKI</sequence>
<dbReference type="InterPro" id="IPR006645">
    <property type="entry name" value="NGN-like_dom"/>
</dbReference>
<dbReference type="InterPro" id="IPR008991">
    <property type="entry name" value="Translation_prot_SH3-like_sf"/>
</dbReference>
<dbReference type="AlphaFoldDB" id="A0A169Q4A0"/>
<dbReference type="Gene3D" id="3.30.70.940">
    <property type="entry name" value="NusG, N-terminal domain"/>
    <property type="match status" value="1"/>
</dbReference>
<reference evidence="9" key="2">
    <citation type="submission" date="2016-03" db="EMBL/GenBank/DDBJ databases">
        <title>Clonal structure in Ichthyobacterium seriolicida, the causative agent of bacterial hemolytic jaundice.</title>
        <authorList>
            <person name="Matsuyama T."/>
        </authorList>
    </citation>
    <scope>NUCLEOTIDE SEQUENCE</scope>
    <source>
        <strain evidence="9">JBKA-6</strain>
    </source>
</reference>
<reference evidence="10 11" key="1">
    <citation type="submission" date="2014-03" db="EMBL/GenBank/DDBJ databases">
        <title>complete genome sequence of Flavobacteriaceae bacterium JBKA-6.</title>
        <authorList>
            <person name="Takano T."/>
            <person name="Nakamura Y."/>
            <person name="Takuma S."/>
            <person name="Yasuike M."/>
            <person name="Matsuyama T."/>
            <person name="Sakai T."/>
            <person name="Fujiwara A."/>
            <person name="Kimoto K."/>
            <person name="Fukuda Y."/>
            <person name="Kondo H."/>
            <person name="Hirono I."/>
            <person name="Nakayasu C."/>
        </authorList>
    </citation>
    <scope>NUCLEOTIDE SEQUENCE [LARGE SCALE GENOMIC DNA]</scope>
    <source>
        <strain evidence="10 11">JBKA-6</strain>
    </source>
</reference>
<dbReference type="SUPFAM" id="SSF50104">
    <property type="entry name" value="Translation proteins SH3-like domain"/>
    <property type="match status" value="1"/>
</dbReference>
<dbReference type="EMBL" id="LC140756">
    <property type="protein sequence ID" value="BAU88538.1"/>
    <property type="molecule type" value="Genomic_DNA"/>
</dbReference>
<dbReference type="RefSeq" id="WP_096684743.1">
    <property type="nucleotide sequence ID" value="NZ_AP014564.1"/>
</dbReference>
<dbReference type="InterPro" id="IPR047050">
    <property type="entry name" value="NGN"/>
</dbReference>
<accession>A0A169Q4A0</accession>
<dbReference type="CDD" id="cd06091">
    <property type="entry name" value="KOW_NusG"/>
    <property type="match status" value="1"/>
</dbReference>
<dbReference type="GO" id="GO:0005829">
    <property type="term" value="C:cytosol"/>
    <property type="evidence" value="ECO:0007669"/>
    <property type="project" value="TreeGrafter"/>
</dbReference>
<dbReference type="SUPFAM" id="SSF82679">
    <property type="entry name" value="N-utilization substance G protein NusG, N-terminal domain"/>
    <property type="match status" value="1"/>
</dbReference>
<dbReference type="InterPro" id="IPR043425">
    <property type="entry name" value="NusG-like"/>
</dbReference>
<dbReference type="Pfam" id="PF02357">
    <property type="entry name" value="NusG"/>
    <property type="match status" value="1"/>
</dbReference>
<dbReference type="Gene3D" id="2.30.30.30">
    <property type="match status" value="1"/>
</dbReference>
<evidence type="ECO:0000256" key="7">
    <source>
        <dbReference type="RuleBase" id="RU000538"/>
    </source>
</evidence>
<comment type="similarity">
    <text evidence="5 7">Belongs to the NusG family.</text>
</comment>
<dbReference type="GO" id="GO:0032784">
    <property type="term" value="P:regulation of DNA-templated transcription elongation"/>
    <property type="evidence" value="ECO:0007669"/>
    <property type="project" value="InterPro"/>
</dbReference>
<evidence type="ECO:0000256" key="2">
    <source>
        <dbReference type="ARBA" id="ARBA00022814"/>
    </source>
</evidence>
<evidence type="ECO:0000313" key="9">
    <source>
        <dbReference type="EMBL" id="BAU88538.1"/>
    </source>
</evidence>
<name>A0A169Q4A0_9FLAO</name>
<dbReference type="HAMAP" id="MF_00948">
    <property type="entry name" value="NusG"/>
    <property type="match status" value="1"/>
</dbReference>
<dbReference type="PANTHER" id="PTHR30265:SF2">
    <property type="entry name" value="TRANSCRIPTION TERMINATION_ANTITERMINATION PROTEIN NUSG"/>
    <property type="match status" value="1"/>
</dbReference>
<gene>
    <name evidence="9" type="primary">tuf</name>
    <name evidence="5" type="synonym">nusG</name>
    <name evidence="10" type="ORF">JBKA6_0113</name>
</gene>